<feature type="transmembrane region" description="Helical" evidence="5">
    <location>
        <begin position="71"/>
        <end position="90"/>
    </location>
</feature>
<feature type="transmembrane region" description="Helical" evidence="5">
    <location>
        <begin position="178"/>
        <end position="197"/>
    </location>
</feature>
<comment type="similarity">
    <text evidence="5">Belongs to the 4-toluene sulfonate uptake permease (TSUP) (TC 2.A.102) family.</text>
</comment>
<evidence type="ECO:0000313" key="6">
    <source>
        <dbReference type="EMBL" id="MCM3712957.1"/>
    </source>
</evidence>
<protein>
    <recommendedName>
        <fullName evidence="5">Probable membrane transporter protein</fullName>
    </recommendedName>
</protein>
<dbReference type="Proteomes" id="UP001139179">
    <property type="component" value="Unassembled WGS sequence"/>
</dbReference>
<feature type="transmembrane region" description="Helical" evidence="5">
    <location>
        <begin position="7"/>
        <end position="35"/>
    </location>
</feature>
<evidence type="ECO:0000256" key="1">
    <source>
        <dbReference type="ARBA" id="ARBA00004141"/>
    </source>
</evidence>
<organism evidence="6 7">
    <name type="scientific">Halalkalibacter oceani</name>
    <dbReference type="NCBI Taxonomy" id="1653776"/>
    <lineage>
        <taxon>Bacteria</taxon>
        <taxon>Bacillati</taxon>
        <taxon>Bacillota</taxon>
        <taxon>Bacilli</taxon>
        <taxon>Bacillales</taxon>
        <taxon>Bacillaceae</taxon>
        <taxon>Halalkalibacter</taxon>
    </lineage>
</organism>
<keyword evidence="4 5" id="KW-0472">Membrane</keyword>
<gene>
    <name evidence="6" type="ORF">M3202_02605</name>
</gene>
<evidence type="ECO:0000313" key="7">
    <source>
        <dbReference type="Proteomes" id="UP001139179"/>
    </source>
</evidence>
<comment type="caution">
    <text evidence="6">The sequence shown here is derived from an EMBL/GenBank/DDBJ whole genome shotgun (WGS) entry which is preliminary data.</text>
</comment>
<evidence type="ECO:0000256" key="2">
    <source>
        <dbReference type="ARBA" id="ARBA00022692"/>
    </source>
</evidence>
<feature type="transmembrane region" description="Helical" evidence="5">
    <location>
        <begin position="255"/>
        <end position="274"/>
    </location>
</feature>
<dbReference type="RefSeq" id="WP_251221793.1">
    <property type="nucleotide sequence ID" value="NZ_JAMBOL010000001.1"/>
</dbReference>
<feature type="transmembrane region" description="Helical" evidence="5">
    <location>
        <begin position="96"/>
        <end position="119"/>
    </location>
</feature>
<dbReference type="PANTHER" id="PTHR43483">
    <property type="entry name" value="MEMBRANE TRANSPORTER PROTEIN HI_0806-RELATED"/>
    <property type="match status" value="1"/>
</dbReference>
<keyword evidence="5" id="KW-1003">Cell membrane</keyword>
<proteinExistence type="inferred from homology"/>
<dbReference type="GO" id="GO:0005886">
    <property type="term" value="C:plasma membrane"/>
    <property type="evidence" value="ECO:0007669"/>
    <property type="project" value="UniProtKB-SubCell"/>
</dbReference>
<evidence type="ECO:0000256" key="4">
    <source>
        <dbReference type="ARBA" id="ARBA00023136"/>
    </source>
</evidence>
<feature type="transmembrane region" description="Helical" evidence="5">
    <location>
        <begin position="203"/>
        <end position="219"/>
    </location>
</feature>
<keyword evidence="2 5" id="KW-0812">Transmembrane</keyword>
<comment type="subcellular location">
    <subcellularLocation>
        <location evidence="5">Cell membrane</location>
        <topology evidence="5">Multi-pass membrane protein</topology>
    </subcellularLocation>
    <subcellularLocation>
        <location evidence="1">Membrane</location>
        <topology evidence="1">Multi-pass membrane protein</topology>
    </subcellularLocation>
</comment>
<dbReference type="AlphaFoldDB" id="A0A9X2IN18"/>
<accession>A0A9X2IN18</accession>
<evidence type="ECO:0000256" key="5">
    <source>
        <dbReference type="RuleBase" id="RU363041"/>
    </source>
</evidence>
<feature type="transmembrane region" description="Helical" evidence="5">
    <location>
        <begin position="41"/>
        <end position="59"/>
    </location>
</feature>
<feature type="transmembrane region" description="Helical" evidence="5">
    <location>
        <begin position="131"/>
        <end position="149"/>
    </location>
</feature>
<evidence type="ECO:0000256" key="3">
    <source>
        <dbReference type="ARBA" id="ARBA00022989"/>
    </source>
</evidence>
<dbReference type="PANTHER" id="PTHR43483:SF3">
    <property type="entry name" value="MEMBRANE TRANSPORTER PROTEIN HI_0806-RELATED"/>
    <property type="match status" value="1"/>
</dbReference>
<dbReference type="InterPro" id="IPR002781">
    <property type="entry name" value="TM_pro_TauE-like"/>
</dbReference>
<feature type="transmembrane region" description="Helical" evidence="5">
    <location>
        <begin position="231"/>
        <end position="249"/>
    </location>
</feature>
<keyword evidence="7" id="KW-1185">Reference proteome</keyword>
<keyword evidence="3 5" id="KW-1133">Transmembrane helix</keyword>
<dbReference type="Pfam" id="PF01925">
    <property type="entry name" value="TauE"/>
    <property type="match status" value="1"/>
</dbReference>
<name>A0A9X2IN18_9BACI</name>
<dbReference type="EMBL" id="JAMBOL010000001">
    <property type="protein sequence ID" value="MCM3712957.1"/>
    <property type="molecule type" value="Genomic_DNA"/>
</dbReference>
<sequence>MDIILFILLGGLIGIFSGFFGIGGGIILTPLLLLLGFSPTFVIGTSLMLSLGTSISGAIAHFRMGNIQWKYVAIINVMGIIGTQIAHPLITKLESLGYAETAISVFYIMLLGFFAVTLLKKQKNKQASRPAPAFPLLIAGLIGLGAGFISSALGVSGGFFIVPLLISLLGLKAPHAVGTSLASVVFIVTAGFISYSLSSTLDYIAGISLIIGTFLGAPLGAKSTLLVKETFMRLLLGSLYICMILSVIVNLFLPSFIGLIIIGAFALFFFTTLIRQKWLSRKEKEAVS</sequence>
<reference evidence="6" key="1">
    <citation type="submission" date="2022-05" db="EMBL/GenBank/DDBJ databases">
        <title>Comparative Genomics of Spacecraft Associated Microbes.</title>
        <authorList>
            <person name="Tran M.T."/>
            <person name="Wright A."/>
            <person name="Seuylemezian A."/>
            <person name="Eisen J."/>
            <person name="Coil D."/>
        </authorList>
    </citation>
    <scope>NUCLEOTIDE SEQUENCE</scope>
    <source>
        <strain evidence="6">214.1.1</strain>
    </source>
</reference>